<dbReference type="Proteomes" id="UP000694544">
    <property type="component" value="Unplaced"/>
</dbReference>
<feature type="compositionally biased region" description="Polar residues" evidence="2">
    <location>
        <begin position="775"/>
        <end position="788"/>
    </location>
</feature>
<keyword evidence="5" id="KW-1185">Reference proteome</keyword>
<organism evidence="4 5">
    <name type="scientific">Moschus moschiferus</name>
    <name type="common">Siberian musk deer</name>
    <name type="synonym">Moschus sibiricus</name>
    <dbReference type="NCBI Taxonomy" id="68415"/>
    <lineage>
        <taxon>Eukaryota</taxon>
        <taxon>Metazoa</taxon>
        <taxon>Chordata</taxon>
        <taxon>Craniata</taxon>
        <taxon>Vertebrata</taxon>
        <taxon>Euteleostomi</taxon>
        <taxon>Mammalia</taxon>
        <taxon>Eutheria</taxon>
        <taxon>Laurasiatheria</taxon>
        <taxon>Artiodactyla</taxon>
        <taxon>Ruminantia</taxon>
        <taxon>Pecora</taxon>
        <taxon>Moschidae</taxon>
        <taxon>Moschus</taxon>
    </lineage>
</organism>
<dbReference type="InterPro" id="IPR040940">
    <property type="entry name" value="DNA_pol_P_Exo"/>
</dbReference>
<dbReference type="InterPro" id="IPR043502">
    <property type="entry name" value="DNA/RNA_pol_sf"/>
</dbReference>
<dbReference type="AlphaFoldDB" id="A0A8C6FM60"/>
<dbReference type="SUPFAM" id="SSF56672">
    <property type="entry name" value="DNA/RNA polymerases"/>
    <property type="match status" value="1"/>
</dbReference>
<dbReference type="Gene3D" id="3.30.70.370">
    <property type="match status" value="1"/>
</dbReference>
<dbReference type="PRINTS" id="PR00868">
    <property type="entry name" value="DNAPOLI"/>
</dbReference>
<evidence type="ECO:0000313" key="5">
    <source>
        <dbReference type="Proteomes" id="UP000694544"/>
    </source>
</evidence>
<dbReference type="GO" id="GO:0006261">
    <property type="term" value="P:DNA-templated DNA replication"/>
    <property type="evidence" value="ECO:0007669"/>
    <property type="project" value="InterPro"/>
</dbReference>
<dbReference type="FunFam" id="3.30.70.370:FF:000008">
    <property type="entry name" value="DNA polymerase nu"/>
    <property type="match status" value="1"/>
</dbReference>
<dbReference type="InterPro" id="IPR002298">
    <property type="entry name" value="DNA_polymerase_A"/>
</dbReference>
<reference evidence="4" key="1">
    <citation type="submission" date="2025-08" db="UniProtKB">
        <authorList>
            <consortium name="Ensembl"/>
        </authorList>
    </citation>
    <scope>IDENTIFICATION</scope>
</reference>
<evidence type="ECO:0000259" key="3">
    <source>
        <dbReference type="SMART" id="SM00482"/>
    </source>
</evidence>
<feature type="region of interest" description="Disordered" evidence="2">
    <location>
        <begin position="771"/>
        <end position="811"/>
    </location>
</feature>
<reference evidence="4" key="2">
    <citation type="submission" date="2025-09" db="UniProtKB">
        <authorList>
            <consortium name="Ensembl"/>
        </authorList>
    </citation>
    <scope>IDENTIFICATION</scope>
</reference>
<gene>
    <name evidence="4" type="primary">POLN</name>
</gene>
<proteinExistence type="predicted"/>
<dbReference type="InterPro" id="IPR001098">
    <property type="entry name" value="DNA-dir_DNA_pol_A_palm_dom"/>
</dbReference>
<dbReference type="Pfam" id="PF00476">
    <property type="entry name" value="DNA_pol_A"/>
    <property type="match status" value="1"/>
</dbReference>
<evidence type="ECO:0000256" key="1">
    <source>
        <dbReference type="ARBA" id="ARBA00022705"/>
    </source>
</evidence>
<dbReference type="GO" id="GO:0003677">
    <property type="term" value="F:DNA binding"/>
    <property type="evidence" value="ECO:0007669"/>
    <property type="project" value="InterPro"/>
</dbReference>
<dbReference type="PANTHER" id="PTHR10133">
    <property type="entry name" value="DNA POLYMERASE I"/>
    <property type="match status" value="1"/>
</dbReference>
<protein>
    <submittedName>
        <fullName evidence="4">DNA polymerase nu</fullName>
    </submittedName>
</protein>
<keyword evidence="1" id="KW-0235">DNA replication</keyword>
<dbReference type="InterPro" id="IPR036397">
    <property type="entry name" value="RNaseH_sf"/>
</dbReference>
<dbReference type="SMART" id="SM00482">
    <property type="entry name" value="POLAc"/>
    <property type="match status" value="1"/>
</dbReference>
<feature type="domain" description="DNA-directed DNA polymerase family A palm" evidence="3">
    <location>
        <begin position="517"/>
        <end position="726"/>
    </location>
</feature>
<dbReference type="FunFam" id="1.10.150.20:FF:000002">
    <property type="entry name" value="DNA polymerase I"/>
    <property type="match status" value="1"/>
</dbReference>
<dbReference type="Gene3D" id="1.10.150.20">
    <property type="entry name" value="5' to 3' exonuclease, C-terminal subdomain"/>
    <property type="match status" value="1"/>
</dbReference>
<dbReference type="Pfam" id="PF18049">
    <property type="entry name" value="DNA_pol_P_Exo"/>
    <property type="match status" value="1"/>
</dbReference>
<dbReference type="GO" id="GO:0003887">
    <property type="term" value="F:DNA-directed DNA polymerase activity"/>
    <property type="evidence" value="ECO:0007669"/>
    <property type="project" value="InterPro"/>
</dbReference>
<feature type="region of interest" description="Disordered" evidence="2">
    <location>
        <begin position="105"/>
        <end position="141"/>
    </location>
</feature>
<evidence type="ECO:0000313" key="4">
    <source>
        <dbReference type="Ensembl" id="ENSMMSP00000015698.1"/>
    </source>
</evidence>
<dbReference type="PANTHER" id="PTHR10133:SF27">
    <property type="entry name" value="DNA POLYMERASE NU"/>
    <property type="match status" value="1"/>
</dbReference>
<feature type="compositionally biased region" description="Polar residues" evidence="2">
    <location>
        <begin position="105"/>
        <end position="117"/>
    </location>
</feature>
<dbReference type="Ensembl" id="ENSMMST00000017343.1">
    <property type="protein sequence ID" value="ENSMMSP00000015698.1"/>
    <property type="gene ID" value="ENSMMSG00000011904.1"/>
</dbReference>
<accession>A0A8C6FM60</accession>
<dbReference type="GO" id="GO:0006302">
    <property type="term" value="P:double-strand break repair"/>
    <property type="evidence" value="ECO:0007669"/>
    <property type="project" value="TreeGrafter"/>
</dbReference>
<dbReference type="CDD" id="cd08638">
    <property type="entry name" value="DNA_pol_A_theta"/>
    <property type="match status" value="1"/>
</dbReference>
<dbReference type="GeneTree" id="ENSGT00940000159015"/>
<sequence>MKMENYEAFAGSDLCKIPLSSVAQKIMSAMHSGDLVESENWRESEKTADVVDKSSVKYSVLLEDGKNQSLGKKNLNSLMSQPSGVSIKLWPQSSGVRVTDQLSADQNQKGISSSAPSRCSVPQCDQQASVPQKMERKRKHLPKESITNENNRESMNLTGNYVSCNNSSVKTSKLVILEEDAGEVETYLNSRHSKAFKTDFCDIRHLDALEQSQLIEMLKQAATVVVTLMYKDGSTQLRADQALVSSVKGVVMLLRSHAEEGSGPLAASASDSVPEDMPSDQCIYMKTEHSSIWGQEQEAHHQFAKNVLLEVLKCKRPVICFNAKDFVRTVLQLFGDDGSWKCVADFVGLDPRIAAWLIDPSDAAPSFEDLVAKYLGNPTTLTVNSTDGNSSRKTVVSCFKISVCFGEEMERTSELLGSRLKELEQEAHFVAGERFLITSNHQLREVKLNFLNALQDLHPLPKIILEYRQGSVSSTWNQTGTVSGRLSAKHPNIQGISKHPIRIAKPQSFKGEEDELTISPRTAFVSSEGHTFLAADFSQIELRILAHLSGDPELLKLFQESERDDVFSTLTSQWKDISPEHVTHTDREQTKKVVYSVVYGAGKERLAACLGVPVQEAARFLERFLQKYKKIKDFTQATIAQCQQTGYVESIMGRRRPLPRIRAHDPQLRAQAERQAVNFVVQGSAADLCKMAMIRVFTAVATSPTLTARLLAQIHDELLFEVEDSQVPEFAALVRGTMEALQHVPALELQLQVPLKVSLSAGRSWGHLVPLQRAHSPSPTNVPPSLQATAGRPPASEHRPPRPHFSPSFGP</sequence>
<evidence type="ECO:0000256" key="2">
    <source>
        <dbReference type="SAM" id="MobiDB-lite"/>
    </source>
</evidence>
<dbReference type="Gene3D" id="3.30.420.10">
    <property type="entry name" value="Ribonuclease H-like superfamily/Ribonuclease H"/>
    <property type="match status" value="1"/>
</dbReference>
<name>A0A8C6FM60_MOSMO</name>